<comment type="caution">
    <text evidence="3">The sequence shown here is derived from an EMBL/GenBank/DDBJ whole genome shotgun (WGS) entry which is preliminary data.</text>
</comment>
<organism evidence="3 4">
    <name type="scientific">Nocardiopsis sediminis</name>
    <dbReference type="NCBI Taxonomy" id="1778267"/>
    <lineage>
        <taxon>Bacteria</taxon>
        <taxon>Bacillati</taxon>
        <taxon>Actinomycetota</taxon>
        <taxon>Actinomycetes</taxon>
        <taxon>Streptosporangiales</taxon>
        <taxon>Nocardiopsidaceae</taxon>
        <taxon>Nocardiopsis</taxon>
    </lineage>
</organism>
<proteinExistence type="predicted"/>
<dbReference type="Pfam" id="PF13453">
    <property type="entry name" value="Zn_ribbon_TFIIB"/>
    <property type="match status" value="1"/>
</dbReference>
<keyword evidence="4" id="KW-1185">Reference proteome</keyword>
<feature type="compositionally biased region" description="Basic and acidic residues" evidence="1">
    <location>
        <begin position="60"/>
        <end position="72"/>
    </location>
</feature>
<sequence>MCPKCQSQMTTFDRMGIHLEQCTHCRGIFLDHGELEQILRAEQRHYGAPAAPPAYGGGRPHADSPRGYRGRSDSPGPFHGGHHDSPRPYRGGYSDSPRPYRRRKSFLENLFD</sequence>
<protein>
    <submittedName>
        <fullName evidence="3">Zf-TFIIB domain-containing protein</fullName>
    </submittedName>
</protein>
<feature type="region of interest" description="Disordered" evidence="1">
    <location>
        <begin position="44"/>
        <end position="112"/>
    </location>
</feature>
<evidence type="ECO:0000259" key="2">
    <source>
        <dbReference type="Pfam" id="PF13453"/>
    </source>
</evidence>
<evidence type="ECO:0000313" key="3">
    <source>
        <dbReference type="EMBL" id="MFC3998172.1"/>
    </source>
</evidence>
<evidence type="ECO:0000313" key="4">
    <source>
        <dbReference type="Proteomes" id="UP001595847"/>
    </source>
</evidence>
<evidence type="ECO:0000256" key="1">
    <source>
        <dbReference type="SAM" id="MobiDB-lite"/>
    </source>
</evidence>
<reference evidence="4" key="1">
    <citation type="journal article" date="2019" name="Int. J. Syst. Evol. Microbiol.">
        <title>The Global Catalogue of Microorganisms (GCM) 10K type strain sequencing project: providing services to taxonomists for standard genome sequencing and annotation.</title>
        <authorList>
            <consortium name="The Broad Institute Genomics Platform"/>
            <consortium name="The Broad Institute Genome Sequencing Center for Infectious Disease"/>
            <person name="Wu L."/>
            <person name="Ma J."/>
        </authorList>
    </citation>
    <scope>NUCLEOTIDE SEQUENCE [LARGE SCALE GENOMIC DNA]</scope>
    <source>
        <strain evidence="4">TBRC 1826</strain>
    </source>
</reference>
<name>A0ABV8FT36_9ACTN</name>
<feature type="domain" description="Transcription factor zinc-finger" evidence="2">
    <location>
        <begin position="1"/>
        <end position="40"/>
    </location>
</feature>
<accession>A0ABV8FT36</accession>
<dbReference type="InterPro" id="IPR027392">
    <property type="entry name" value="TF_Znf"/>
</dbReference>
<dbReference type="Proteomes" id="UP001595847">
    <property type="component" value="Unassembled WGS sequence"/>
</dbReference>
<dbReference type="RefSeq" id="WP_378535924.1">
    <property type="nucleotide sequence ID" value="NZ_JBHSBH010000012.1"/>
</dbReference>
<gene>
    <name evidence="3" type="ORF">ACFOVU_19765</name>
</gene>
<dbReference type="EMBL" id="JBHSBH010000012">
    <property type="protein sequence ID" value="MFC3998172.1"/>
    <property type="molecule type" value="Genomic_DNA"/>
</dbReference>